<dbReference type="GO" id="GO:0008668">
    <property type="term" value="F:2,3-dihydroxybenzoate--[aryl-carrier protein] ligase"/>
    <property type="evidence" value="ECO:0007669"/>
    <property type="project" value="InterPro"/>
</dbReference>
<dbReference type="Gene3D" id="3.40.50.980">
    <property type="match status" value="2"/>
</dbReference>
<dbReference type="NCBIfam" id="TIGR02275">
    <property type="entry name" value="DHB_AMP_lig"/>
    <property type="match status" value="1"/>
</dbReference>
<evidence type="ECO:0000256" key="6">
    <source>
        <dbReference type="ARBA" id="ARBA00022741"/>
    </source>
</evidence>
<dbReference type="GO" id="GO:0019290">
    <property type="term" value="P:siderophore biosynthetic process"/>
    <property type="evidence" value="ECO:0007669"/>
    <property type="project" value="InterPro"/>
</dbReference>
<organism evidence="15">
    <name type="scientific">Streptomyces tendae</name>
    <dbReference type="NCBI Taxonomy" id="1932"/>
    <lineage>
        <taxon>Bacteria</taxon>
        <taxon>Bacillati</taxon>
        <taxon>Actinomycetota</taxon>
        <taxon>Actinomycetes</taxon>
        <taxon>Kitasatosporales</taxon>
        <taxon>Streptomycetaceae</taxon>
        <taxon>Streptomyces</taxon>
    </lineage>
</organism>
<dbReference type="SUPFAM" id="SSF52499">
    <property type="entry name" value="Isochorismatase-like hydrolases"/>
    <property type="match status" value="1"/>
</dbReference>
<comment type="similarity">
    <text evidence="4">Belongs to the ATP-dependent AMP-binding enzyme family.</text>
</comment>
<keyword evidence="7" id="KW-0067">ATP-binding</keyword>
<dbReference type="FunFam" id="3.30.300.30:FF:000008">
    <property type="entry name" value="2,3-dihydroxybenzoate-AMP ligase"/>
    <property type="match status" value="1"/>
</dbReference>
<comment type="pathway">
    <text evidence="2">Siderophore biosynthesis.</text>
</comment>
<dbReference type="Pfam" id="PF13193">
    <property type="entry name" value="AMP-binding_C"/>
    <property type="match status" value="1"/>
</dbReference>
<dbReference type="PANTHER" id="PTHR43767">
    <property type="entry name" value="LONG-CHAIN-FATTY-ACID--COA LIGASE"/>
    <property type="match status" value="1"/>
</dbReference>
<evidence type="ECO:0000259" key="13">
    <source>
        <dbReference type="Pfam" id="PF00857"/>
    </source>
</evidence>
<evidence type="ECO:0000256" key="3">
    <source>
        <dbReference type="ARBA" id="ARBA00005005"/>
    </source>
</evidence>
<keyword evidence="15" id="KW-0808">Transferase</keyword>
<sequence>MTLTPGVDAPTWPDDFAARYRAAGHWRGETFGGMLRERAEAHPDRIALVDPAPERRTWTYRELDERADRLAAGFLARGIGKGDRVVVQLPNVGEFVEVVFALFRVGALPVYALPAHRETEIAHFCAFTEAVAYVVPDLHAGYDHRELASRIRESAPGLRHVFVAGAPGEHTALSDVPCEPAGRFDGPEPHELAFLQLSGGTTGVSKLIPRTHDDYLYSLRGSDEICGVDGDTRFLVVLPAAHNFPMSSPGWLGTLYAGGTVVLCPKPDPDTAFPLIARERITMTGLVPPLALVWTQAATETAHDLSSLELALVGGAKFSEQAARRLEPALGCRLMQVFGMAEGLVNYTRLDDDTETVVTTQGRPISPDDEIRVVDDADRDVADGEFGHLLTRGPYTIRGYWRAPEHNRRAFTEDGFYRTGDVVRRTPTGHLVVEGRAKDQINRGGEKIAPEEVENVVLAHPSVHDVSVVAVPDDYLGERSLAYVILRAGAPPLRPVEVKRFVRERGIAAYKVPDLVEFVDAFPQTGIGKISKKRLRSAAGESDPERPSPMALLAIAPYPLPAADEIPANRVSWSVDPARAVLLVHDLQQHFLSAFPAGEQPLTGLLGNTARLLKEYRRLGVPVVYSAQRGGQTPEERGLQLDFWGPGVADDAEKLAVPEAVAPEDGDTVLTKWKYSAFVRTGLADLLHGTDRDQLVIVGVYAHIGVLMTAADAWQRDLKAFVVADAVADFSREDHDLALRWAAGRCAVVTTTDALLKEV</sequence>
<name>A0A6B3QT27_STRTE</name>
<dbReference type="GO" id="GO:0005524">
    <property type="term" value="F:ATP binding"/>
    <property type="evidence" value="ECO:0007669"/>
    <property type="project" value="UniProtKB-KW"/>
</dbReference>
<evidence type="ECO:0000256" key="10">
    <source>
        <dbReference type="ARBA" id="ARBA00039545"/>
    </source>
</evidence>
<evidence type="ECO:0000256" key="9">
    <source>
        <dbReference type="ARBA" id="ARBA00026121"/>
    </source>
</evidence>
<evidence type="ECO:0000259" key="12">
    <source>
        <dbReference type="Pfam" id="PF00501"/>
    </source>
</evidence>
<evidence type="ECO:0000256" key="5">
    <source>
        <dbReference type="ARBA" id="ARBA00022598"/>
    </source>
</evidence>
<reference evidence="15" key="1">
    <citation type="journal article" date="2020" name="Microorganisms">
        <title>Isolation, Genomic and Metabolomic Characterization of Streptomyces tendae VITAKN with Quorum Sensing Inhibitory Activity from Southern India.</title>
        <authorList>
            <person name="Ishaque N.M."/>
            <person name="Burgsdorf I."/>
            <person name="Limlingan Malit J.J."/>
            <person name="Saha S."/>
            <person name="Teta R."/>
            <person name="Ewe D."/>
            <person name="Kannabiran K."/>
            <person name="Hrouzek P."/>
            <person name="Steindler L."/>
            <person name="Costantino V."/>
            <person name="Saurav K."/>
        </authorList>
    </citation>
    <scope>NUCLEOTIDE SEQUENCE</scope>
    <source>
        <strain evidence="15">VITAKN</strain>
    </source>
</reference>
<dbReference type="FunFam" id="2.30.38.10:FF:000003">
    <property type="entry name" value="Vibriobactin-specific 2,3-dihydroxybenzoate-AMP ligase"/>
    <property type="match status" value="1"/>
</dbReference>
<protein>
    <recommendedName>
        <fullName evidence="10">Long-chain-fatty-acid--CoA ligase</fullName>
        <ecNumber evidence="9">6.2.1.3</ecNumber>
    </recommendedName>
    <alternativeName>
        <fullName evidence="11">Long-chain acyl-CoA synthetase</fullName>
    </alternativeName>
</protein>
<dbReference type="GO" id="GO:0016020">
    <property type="term" value="C:membrane"/>
    <property type="evidence" value="ECO:0007669"/>
    <property type="project" value="UniProtKB-SubCell"/>
</dbReference>
<comment type="subcellular location">
    <subcellularLocation>
        <location evidence="1">Membrane</location>
        <topology evidence="1">Peripheral membrane protein</topology>
    </subcellularLocation>
</comment>
<dbReference type="InterPro" id="IPR050237">
    <property type="entry name" value="ATP-dep_AMP-bd_enzyme"/>
</dbReference>
<evidence type="ECO:0000313" key="15">
    <source>
        <dbReference type="EMBL" id="NEV89381.1"/>
    </source>
</evidence>
<dbReference type="Pfam" id="PF00501">
    <property type="entry name" value="AMP-binding"/>
    <property type="match status" value="1"/>
</dbReference>
<evidence type="ECO:0000259" key="14">
    <source>
        <dbReference type="Pfam" id="PF13193"/>
    </source>
</evidence>
<evidence type="ECO:0000256" key="4">
    <source>
        <dbReference type="ARBA" id="ARBA00006432"/>
    </source>
</evidence>
<dbReference type="InterPro" id="IPR000873">
    <property type="entry name" value="AMP-dep_synth/lig_dom"/>
</dbReference>
<dbReference type="GO" id="GO:0008908">
    <property type="term" value="F:isochorismatase activity"/>
    <property type="evidence" value="ECO:0007669"/>
    <property type="project" value="InterPro"/>
</dbReference>
<dbReference type="SUPFAM" id="SSF56801">
    <property type="entry name" value="Acetyl-CoA synthetase-like"/>
    <property type="match status" value="1"/>
</dbReference>
<dbReference type="InterPro" id="IPR016291">
    <property type="entry name" value="Isochorismatase"/>
</dbReference>
<feature type="domain" description="AMP-dependent synthetase/ligase" evidence="12">
    <location>
        <begin position="35"/>
        <end position="401"/>
    </location>
</feature>
<keyword evidence="6" id="KW-0547">Nucleotide-binding</keyword>
<gene>
    <name evidence="15" type="ORF">GUR47_22350</name>
</gene>
<dbReference type="GO" id="GO:0016779">
    <property type="term" value="F:nucleotidyltransferase activity"/>
    <property type="evidence" value="ECO:0007669"/>
    <property type="project" value="UniProtKB-KW"/>
</dbReference>
<dbReference type="Gene3D" id="3.40.50.850">
    <property type="entry name" value="Isochorismatase-like"/>
    <property type="match status" value="1"/>
</dbReference>
<dbReference type="PANTHER" id="PTHR43767:SF8">
    <property type="entry name" value="LONG-CHAIN-FATTY-ACID--COA LIGASE"/>
    <property type="match status" value="1"/>
</dbReference>
<keyword evidence="15" id="KW-0548">Nucleotidyltransferase</keyword>
<dbReference type="GO" id="GO:0004467">
    <property type="term" value="F:long-chain fatty acid-CoA ligase activity"/>
    <property type="evidence" value="ECO:0007669"/>
    <property type="project" value="UniProtKB-EC"/>
</dbReference>
<dbReference type="AlphaFoldDB" id="A0A6B3QT27"/>
<dbReference type="Gene3D" id="2.30.38.10">
    <property type="entry name" value="Luciferase, Domain 3"/>
    <property type="match status" value="1"/>
</dbReference>
<dbReference type="InterPro" id="IPR000868">
    <property type="entry name" value="Isochorismatase-like_dom"/>
</dbReference>
<evidence type="ECO:0000256" key="7">
    <source>
        <dbReference type="ARBA" id="ARBA00022840"/>
    </source>
</evidence>
<dbReference type="EC" id="6.2.1.3" evidence="9"/>
<dbReference type="Pfam" id="PF00857">
    <property type="entry name" value="Isochorismatase"/>
    <property type="match status" value="1"/>
</dbReference>
<dbReference type="EMBL" id="JAAIFS010000005">
    <property type="protein sequence ID" value="NEV89381.1"/>
    <property type="molecule type" value="Genomic_DNA"/>
</dbReference>
<dbReference type="InterPro" id="IPR011963">
    <property type="entry name" value="DHB_AMP_lig"/>
</dbReference>
<dbReference type="PRINTS" id="PR01398">
    <property type="entry name" value="ISCHRISMTASE"/>
</dbReference>
<comment type="pathway">
    <text evidence="3">Lipid metabolism; fatty acid beta-oxidation.</text>
</comment>
<dbReference type="InterPro" id="IPR036380">
    <property type="entry name" value="Isochorismatase-like_sf"/>
</dbReference>
<accession>A0A6B3QT27</accession>
<keyword evidence="5" id="KW-0436">Ligase</keyword>
<evidence type="ECO:0000256" key="2">
    <source>
        <dbReference type="ARBA" id="ARBA00004924"/>
    </source>
</evidence>
<dbReference type="InterPro" id="IPR045851">
    <property type="entry name" value="AMP-bd_C_sf"/>
</dbReference>
<evidence type="ECO:0000256" key="8">
    <source>
        <dbReference type="ARBA" id="ARBA00023136"/>
    </source>
</evidence>
<evidence type="ECO:0000256" key="1">
    <source>
        <dbReference type="ARBA" id="ARBA00004170"/>
    </source>
</evidence>
<feature type="domain" description="AMP-binding enzyme C-terminal" evidence="14">
    <location>
        <begin position="452"/>
        <end position="529"/>
    </location>
</feature>
<comment type="caution">
    <text evidence="15">The sequence shown here is derived from an EMBL/GenBank/DDBJ whole genome shotgun (WGS) entry which is preliminary data.</text>
</comment>
<feature type="domain" description="Isochorismatase-like" evidence="13">
    <location>
        <begin position="581"/>
        <end position="753"/>
    </location>
</feature>
<dbReference type="CDD" id="cd05920">
    <property type="entry name" value="23DHB-AMP_lg"/>
    <property type="match status" value="1"/>
</dbReference>
<dbReference type="InterPro" id="IPR020845">
    <property type="entry name" value="AMP-binding_CS"/>
</dbReference>
<dbReference type="PROSITE" id="PS00455">
    <property type="entry name" value="AMP_BINDING"/>
    <property type="match status" value="1"/>
</dbReference>
<keyword evidence="8" id="KW-0472">Membrane</keyword>
<dbReference type="Gene3D" id="3.30.300.30">
    <property type="match status" value="1"/>
</dbReference>
<proteinExistence type="inferred from homology"/>
<evidence type="ECO:0000256" key="11">
    <source>
        <dbReference type="ARBA" id="ARBA00042773"/>
    </source>
</evidence>
<dbReference type="InterPro" id="IPR025110">
    <property type="entry name" value="AMP-bd_C"/>
</dbReference>